<evidence type="ECO:0000256" key="6">
    <source>
        <dbReference type="ARBA" id="ARBA00022741"/>
    </source>
</evidence>
<dbReference type="Proteomes" id="UP000199501">
    <property type="component" value="Unassembled WGS sequence"/>
</dbReference>
<dbReference type="InterPro" id="IPR051272">
    <property type="entry name" value="RIO-type_Ser/Thr_kinase"/>
</dbReference>
<comment type="catalytic activity">
    <reaction evidence="10">
        <text>L-threonyl-[protein] + ATP = O-phospho-L-threonyl-[protein] + ADP + H(+)</text>
        <dbReference type="Rhea" id="RHEA:46608"/>
        <dbReference type="Rhea" id="RHEA-COMP:11060"/>
        <dbReference type="Rhea" id="RHEA-COMP:11605"/>
        <dbReference type="ChEBI" id="CHEBI:15378"/>
        <dbReference type="ChEBI" id="CHEBI:30013"/>
        <dbReference type="ChEBI" id="CHEBI:30616"/>
        <dbReference type="ChEBI" id="CHEBI:61977"/>
        <dbReference type="ChEBI" id="CHEBI:456216"/>
        <dbReference type="EC" id="2.7.11.1"/>
    </reaction>
</comment>
<proteinExistence type="inferred from homology"/>
<dbReference type="GO" id="GO:0005524">
    <property type="term" value="F:ATP binding"/>
    <property type="evidence" value="ECO:0007669"/>
    <property type="project" value="UniProtKB-KW"/>
</dbReference>
<keyword evidence="3" id="KW-0723">Serine/threonine-protein kinase</keyword>
<dbReference type="EMBL" id="FMZZ01000001">
    <property type="protein sequence ID" value="SDC32244.1"/>
    <property type="molecule type" value="Genomic_DNA"/>
</dbReference>
<evidence type="ECO:0000256" key="9">
    <source>
        <dbReference type="ARBA" id="ARBA00022842"/>
    </source>
</evidence>
<dbReference type="Gene3D" id="3.30.200.20">
    <property type="entry name" value="Phosphorylase Kinase, domain 1"/>
    <property type="match status" value="1"/>
</dbReference>
<dbReference type="EC" id="2.7.11.1" evidence="2"/>
<evidence type="ECO:0000256" key="5">
    <source>
        <dbReference type="ARBA" id="ARBA00022723"/>
    </source>
</evidence>
<organism evidence="14 15">
    <name type="scientific">Actinokineospora iranica</name>
    <dbReference type="NCBI Taxonomy" id="1271860"/>
    <lineage>
        <taxon>Bacteria</taxon>
        <taxon>Bacillati</taxon>
        <taxon>Actinomycetota</taxon>
        <taxon>Actinomycetes</taxon>
        <taxon>Pseudonocardiales</taxon>
        <taxon>Pseudonocardiaceae</taxon>
        <taxon>Actinokineospora</taxon>
    </lineage>
</organism>
<dbReference type="AlphaFoldDB" id="A0A1G6KMP8"/>
<name>A0A1G6KMP8_9PSEU</name>
<dbReference type="STRING" id="1271860.SAMN05216174_101997"/>
<protein>
    <recommendedName>
        <fullName evidence="2">non-specific serine/threonine protein kinase</fullName>
        <ecNumber evidence="2">2.7.11.1</ecNumber>
    </recommendedName>
</protein>
<evidence type="ECO:0000313" key="14">
    <source>
        <dbReference type="EMBL" id="SDC32244.1"/>
    </source>
</evidence>
<evidence type="ECO:0000256" key="7">
    <source>
        <dbReference type="ARBA" id="ARBA00022777"/>
    </source>
</evidence>
<feature type="domain" description="RIO kinase" evidence="13">
    <location>
        <begin position="76"/>
        <end position="318"/>
    </location>
</feature>
<keyword evidence="7 14" id="KW-0418">Kinase</keyword>
<dbReference type="SUPFAM" id="SSF56112">
    <property type="entry name" value="Protein kinase-like (PK-like)"/>
    <property type="match status" value="1"/>
</dbReference>
<keyword evidence="8" id="KW-0067">ATP-binding</keyword>
<keyword evidence="9" id="KW-0460">Magnesium</keyword>
<reference evidence="15" key="1">
    <citation type="submission" date="2016-10" db="EMBL/GenBank/DDBJ databases">
        <authorList>
            <person name="Varghese N."/>
            <person name="Submissions S."/>
        </authorList>
    </citation>
    <scope>NUCLEOTIDE SEQUENCE [LARGE SCALE GENOMIC DNA]</scope>
    <source>
        <strain evidence="15">IBRC-M 10403</strain>
    </source>
</reference>
<evidence type="ECO:0000256" key="10">
    <source>
        <dbReference type="ARBA" id="ARBA00047899"/>
    </source>
</evidence>
<dbReference type="SMART" id="SM00090">
    <property type="entry name" value="RIO"/>
    <property type="match status" value="1"/>
</dbReference>
<accession>A0A1G6KMP8</accession>
<keyword evidence="6" id="KW-0547">Nucleotide-binding</keyword>
<evidence type="ECO:0000256" key="11">
    <source>
        <dbReference type="ARBA" id="ARBA00048679"/>
    </source>
</evidence>
<dbReference type="Pfam" id="PF01163">
    <property type="entry name" value="RIO1"/>
    <property type="match status" value="1"/>
</dbReference>
<evidence type="ECO:0000256" key="12">
    <source>
        <dbReference type="SAM" id="MobiDB-lite"/>
    </source>
</evidence>
<dbReference type="GO" id="GO:0004674">
    <property type="term" value="F:protein serine/threonine kinase activity"/>
    <property type="evidence" value="ECO:0007669"/>
    <property type="project" value="UniProtKB-KW"/>
</dbReference>
<dbReference type="Gene3D" id="1.10.510.10">
    <property type="entry name" value="Transferase(Phosphotransferase) domain 1"/>
    <property type="match status" value="1"/>
</dbReference>
<keyword evidence="5" id="KW-0479">Metal-binding</keyword>
<keyword evidence="15" id="KW-1185">Reference proteome</keyword>
<evidence type="ECO:0000256" key="2">
    <source>
        <dbReference type="ARBA" id="ARBA00012513"/>
    </source>
</evidence>
<dbReference type="InterPro" id="IPR018934">
    <property type="entry name" value="RIO_dom"/>
</dbReference>
<dbReference type="PANTHER" id="PTHR45723">
    <property type="entry name" value="SERINE/THREONINE-PROTEIN KINASE RIO1"/>
    <property type="match status" value="1"/>
</dbReference>
<evidence type="ECO:0000313" key="15">
    <source>
        <dbReference type="Proteomes" id="UP000199501"/>
    </source>
</evidence>
<keyword evidence="4" id="KW-0808">Transferase</keyword>
<feature type="compositionally biased region" description="Acidic residues" evidence="12">
    <location>
        <begin position="14"/>
        <end position="28"/>
    </location>
</feature>
<evidence type="ECO:0000256" key="1">
    <source>
        <dbReference type="ARBA" id="ARBA00009196"/>
    </source>
</evidence>
<feature type="region of interest" description="Disordered" evidence="12">
    <location>
        <begin position="1"/>
        <end position="56"/>
    </location>
</feature>
<evidence type="ECO:0000256" key="3">
    <source>
        <dbReference type="ARBA" id="ARBA00022527"/>
    </source>
</evidence>
<evidence type="ECO:0000256" key="4">
    <source>
        <dbReference type="ARBA" id="ARBA00022679"/>
    </source>
</evidence>
<comment type="similarity">
    <text evidence="1">Belongs to the protein kinase superfamily. RIO-type Ser/Thr kinase family.</text>
</comment>
<dbReference type="InterPro" id="IPR011009">
    <property type="entry name" value="Kinase-like_dom_sf"/>
</dbReference>
<dbReference type="GO" id="GO:0046872">
    <property type="term" value="F:metal ion binding"/>
    <property type="evidence" value="ECO:0007669"/>
    <property type="project" value="UniProtKB-KW"/>
</dbReference>
<gene>
    <name evidence="14" type="ORF">SAMN05216174_101997</name>
</gene>
<dbReference type="InterPro" id="IPR000687">
    <property type="entry name" value="RIO_kinase"/>
</dbReference>
<evidence type="ECO:0000256" key="8">
    <source>
        <dbReference type="ARBA" id="ARBA00022840"/>
    </source>
</evidence>
<evidence type="ECO:0000259" key="13">
    <source>
        <dbReference type="SMART" id="SM00090"/>
    </source>
</evidence>
<sequence length="333" mass="37039">MREHKFDLSTSDSTFDDDSSDYSAADDYDLPRGRMRRRRADDDPQPQRSGRLTEAERVRLARVRDDAYTAAQELPDGADRWSTWGDADQGPHPRPSWLVTDLAAADTELGVLKTGKEADVFVIERAVPGGAGCLLAAKRYRGGEHRLFHRDAGYLEGRRMRRSRETRAIANRSSFGRNLIAEQWAVAEFAALSRLWTIGAPVPYPVQRDGTELLLEFLCDAERHGAPRLAQVRPEPDELRELWEQLVAALELFAIEGLTHGDLSAYNTLVHDGHLMLIDLPQVVDLIANPAGREFLARDVANIAGWFRARGLPEDVADPGALTAHLLTTAGLD</sequence>
<comment type="catalytic activity">
    <reaction evidence="11">
        <text>L-seryl-[protein] + ATP = O-phospho-L-seryl-[protein] + ADP + H(+)</text>
        <dbReference type="Rhea" id="RHEA:17989"/>
        <dbReference type="Rhea" id="RHEA-COMP:9863"/>
        <dbReference type="Rhea" id="RHEA-COMP:11604"/>
        <dbReference type="ChEBI" id="CHEBI:15378"/>
        <dbReference type="ChEBI" id="CHEBI:29999"/>
        <dbReference type="ChEBI" id="CHEBI:30616"/>
        <dbReference type="ChEBI" id="CHEBI:83421"/>
        <dbReference type="ChEBI" id="CHEBI:456216"/>
        <dbReference type="EC" id="2.7.11.1"/>
    </reaction>
</comment>